<dbReference type="AlphaFoldDB" id="A0A553PQW2"/>
<name>A0A553PQW2_TIGCA</name>
<organism evidence="1 2">
    <name type="scientific">Tigriopus californicus</name>
    <name type="common">Marine copepod</name>
    <dbReference type="NCBI Taxonomy" id="6832"/>
    <lineage>
        <taxon>Eukaryota</taxon>
        <taxon>Metazoa</taxon>
        <taxon>Ecdysozoa</taxon>
        <taxon>Arthropoda</taxon>
        <taxon>Crustacea</taxon>
        <taxon>Multicrustacea</taxon>
        <taxon>Hexanauplia</taxon>
        <taxon>Copepoda</taxon>
        <taxon>Harpacticoida</taxon>
        <taxon>Harpacticidae</taxon>
        <taxon>Tigriopus</taxon>
    </lineage>
</organism>
<accession>A0A553PQW2</accession>
<dbReference type="Proteomes" id="UP000318571">
    <property type="component" value="Chromosome 6"/>
</dbReference>
<dbReference type="EMBL" id="VCGU01000002">
    <property type="protein sequence ID" value="TRY80072.1"/>
    <property type="molecule type" value="Genomic_DNA"/>
</dbReference>
<proteinExistence type="predicted"/>
<keyword evidence="2" id="KW-1185">Reference proteome</keyword>
<gene>
    <name evidence="1" type="ORF">TCAL_14803</name>
</gene>
<reference evidence="1 2" key="1">
    <citation type="journal article" date="2018" name="Nat. Ecol. Evol.">
        <title>Genomic signatures of mitonuclear coevolution across populations of Tigriopus californicus.</title>
        <authorList>
            <person name="Barreto F.S."/>
            <person name="Watson E.T."/>
            <person name="Lima T.G."/>
            <person name="Willett C.S."/>
            <person name="Edmands S."/>
            <person name="Li W."/>
            <person name="Burton R.S."/>
        </authorList>
    </citation>
    <scope>NUCLEOTIDE SEQUENCE [LARGE SCALE GENOMIC DNA]</scope>
    <source>
        <strain evidence="1 2">San Diego</strain>
    </source>
</reference>
<evidence type="ECO:0000313" key="1">
    <source>
        <dbReference type="EMBL" id="TRY80072.1"/>
    </source>
</evidence>
<evidence type="ECO:0000313" key="2">
    <source>
        <dbReference type="Proteomes" id="UP000318571"/>
    </source>
</evidence>
<comment type="caution">
    <text evidence="1">The sequence shown here is derived from an EMBL/GenBank/DDBJ whole genome shotgun (WGS) entry which is preliminary data.</text>
</comment>
<protein>
    <submittedName>
        <fullName evidence="1">Uncharacterized protein</fullName>
    </submittedName>
</protein>
<sequence>MANPQPSVHPPPVMADVAAASVKLSPLSESFVDIWFARAEAMFFVKAGIKLQDTKFAHLISILSDDQMVKVHKAITEPRAGHEDPTKTSLGRPFRGPYQVLDRNAKYYRLDIDGKVDNVSIDRLKPATGPLMDDARVPSHITIRRRHVYPPLRLDY</sequence>